<name>E1X475_HALMS</name>
<dbReference type="PANTHER" id="PTHR10996:SF178">
    <property type="entry name" value="2-HYDROXYACID DEHYDROGENASE YGL185C-RELATED"/>
    <property type="match status" value="1"/>
</dbReference>
<dbReference type="PANTHER" id="PTHR10996">
    <property type="entry name" value="2-HYDROXYACID DEHYDROGENASE-RELATED"/>
    <property type="match status" value="1"/>
</dbReference>
<evidence type="ECO:0000256" key="2">
    <source>
        <dbReference type="ARBA" id="ARBA00023027"/>
    </source>
</evidence>
<dbReference type="AlphaFoldDB" id="E1X475"/>
<evidence type="ECO:0000313" key="4">
    <source>
        <dbReference type="EMBL" id="CBW27047.1"/>
    </source>
</evidence>
<dbReference type="Proteomes" id="UP000008963">
    <property type="component" value="Chromosome"/>
</dbReference>
<dbReference type="STRING" id="862908.BMS_2245"/>
<feature type="domain" description="D-isomer specific 2-hydroxyacid dehydrogenase NAD-binding" evidence="3">
    <location>
        <begin position="115"/>
        <end position="265"/>
    </location>
</feature>
<dbReference type="OrthoDB" id="5289896at2"/>
<dbReference type="EMBL" id="FQ312005">
    <property type="protein sequence ID" value="CBW27047.1"/>
    <property type="molecule type" value="Genomic_DNA"/>
</dbReference>
<dbReference type="RefSeq" id="WP_014244824.1">
    <property type="nucleotide sequence ID" value="NC_016620.1"/>
</dbReference>
<dbReference type="eggNOG" id="COG1052">
    <property type="taxonomic scope" value="Bacteria"/>
</dbReference>
<dbReference type="PATRIC" id="fig|862908.3.peg.2136"/>
<evidence type="ECO:0000313" key="5">
    <source>
        <dbReference type="Proteomes" id="UP000008963"/>
    </source>
</evidence>
<keyword evidence="1" id="KW-0560">Oxidoreductase</keyword>
<keyword evidence="2" id="KW-0520">NAD</keyword>
<dbReference type="Pfam" id="PF02826">
    <property type="entry name" value="2-Hacid_dh_C"/>
    <property type="match status" value="1"/>
</dbReference>
<keyword evidence="5" id="KW-1185">Reference proteome</keyword>
<dbReference type="GO" id="GO:0005829">
    <property type="term" value="C:cytosol"/>
    <property type="evidence" value="ECO:0007669"/>
    <property type="project" value="TreeGrafter"/>
</dbReference>
<reference evidence="5" key="1">
    <citation type="journal article" date="2013" name="ISME J.">
        <title>A small predatory core genome in the divergent marine Bacteriovorax marinus SJ and the terrestrial Bdellovibrio bacteriovorus.</title>
        <authorList>
            <person name="Crossman L.C."/>
            <person name="Chen H."/>
            <person name="Cerdeno-Tarraga A.M."/>
            <person name="Brooks K."/>
            <person name="Quail M.A."/>
            <person name="Pineiro S.A."/>
            <person name="Hobley L."/>
            <person name="Sockett R.E."/>
            <person name="Bentley S.D."/>
            <person name="Parkhill J."/>
            <person name="Williams H.N."/>
            <person name="Stine O.C."/>
        </authorList>
    </citation>
    <scope>NUCLEOTIDE SEQUENCE [LARGE SCALE GENOMIC DNA]</scope>
    <source>
        <strain evidence="5">ATCC BAA-682 / DSM 15412 / SJ</strain>
    </source>
</reference>
<protein>
    <submittedName>
        <fullName evidence="4">Dehydrogenase</fullName>
    </submittedName>
</protein>
<dbReference type="GO" id="GO:0016618">
    <property type="term" value="F:hydroxypyruvate reductase [NAD(P)H] activity"/>
    <property type="evidence" value="ECO:0007669"/>
    <property type="project" value="TreeGrafter"/>
</dbReference>
<accession>E1X475</accession>
<evidence type="ECO:0000259" key="3">
    <source>
        <dbReference type="Pfam" id="PF02826"/>
    </source>
</evidence>
<dbReference type="SUPFAM" id="SSF51735">
    <property type="entry name" value="NAD(P)-binding Rossmann-fold domains"/>
    <property type="match status" value="1"/>
</dbReference>
<dbReference type="GO" id="GO:0030267">
    <property type="term" value="F:glyoxylate reductase (NADPH) activity"/>
    <property type="evidence" value="ECO:0007669"/>
    <property type="project" value="TreeGrafter"/>
</dbReference>
<dbReference type="Gene3D" id="3.40.50.720">
    <property type="entry name" value="NAD(P)-binding Rossmann-like Domain"/>
    <property type="match status" value="2"/>
</dbReference>
<dbReference type="HOGENOM" id="CLU_019796_1_2_7"/>
<organism evidence="4 5">
    <name type="scientific">Halobacteriovorax marinus (strain ATCC BAA-682 / DSM 15412 / SJ)</name>
    <name type="common">Bacteriovorax marinus</name>
    <dbReference type="NCBI Taxonomy" id="862908"/>
    <lineage>
        <taxon>Bacteria</taxon>
        <taxon>Pseudomonadati</taxon>
        <taxon>Bdellovibrionota</taxon>
        <taxon>Bacteriovoracia</taxon>
        <taxon>Bacteriovoracales</taxon>
        <taxon>Halobacteriovoraceae</taxon>
        <taxon>Halobacteriovorax</taxon>
    </lineage>
</organism>
<dbReference type="GO" id="GO:0051287">
    <property type="term" value="F:NAD binding"/>
    <property type="evidence" value="ECO:0007669"/>
    <property type="project" value="InterPro"/>
</dbReference>
<sequence>MDTSNKIDIIRLNTSSYQGEDFHQREKEELESKFPVSYQSEVNPSRDHILITNSYSDIDSLDLNEKTKLIIHPNSGYDNFHLDIVQNSPCPIIIGNEIRMNAVVNYTISCLLKHLNKLSSSKEWDSTRTWNRILPENLKILVIGHGHIGEKVTSILKSLGASPLIYDPYKGYTELDNNGAQVVLVCASLNPKSKAFIDKSFLDALDSSALIINGARGKIIDQNALIDFLKLNKESFAYLDVFEKEPYSRGEFSDLDNISPTSHIAGVHNSLNFDIIKFECKILESYFSSPSREDFERENQAALLQNRIRENFLI</sequence>
<evidence type="ECO:0000256" key="1">
    <source>
        <dbReference type="ARBA" id="ARBA00023002"/>
    </source>
</evidence>
<proteinExistence type="predicted"/>
<dbReference type="InterPro" id="IPR006140">
    <property type="entry name" value="D-isomer_DH_NAD-bd"/>
</dbReference>
<dbReference type="InterPro" id="IPR050223">
    <property type="entry name" value="D-isomer_2-hydroxyacid_DH"/>
</dbReference>
<dbReference type="InterPro" id="IPR036291">
    <property type="entry name" value="NAD(P)-bd_dom_sf"/>
</dbReference>
<dbReference type="KEGG" id="bmx:BMS_2245"/>
<gene>
    <name evidence="4" type="ordered locus">BMS_2245</name>
</gene>